<dbReference type="InterPro" id="IPR011004">
    <property type="entry name" value="Trimer_LpxA-like_sf"/>
</dbReference>
<evidence type="ECO:0000256" key="3">
    <source>
        <dbReference type="ARBA" id="ARBA00022679"/>
    </source>
</evidence>
<dbReference type="Pfam" id="PF00132">
    <property type="entry name" value="Hexapep"/>
    <property type="match status" value="2"/>
</dbReference>
<dbReference type="NCBIfam" id="NF003657">
    <property type="entry name" value="PRK05289.1"/>
    <property type="match status" value="1"/>
</dbReference>
<dbReference type="PANTHER" id="PTHR43480:SF1">
    <property type="entry name" value="ACYL-[ACYL-CARRIER-PROTEIN]--UDP-N-ACETYLGLUCOSAMINE O-ACYLTRANSFERASE, MITOCHONDRIAL-RELATED"/>
    <property type="match status" value="1"/>
</dbReference>
<dbReference type="PANTHER" id="PTHR43480">
    <property type="entry name" value="ACYL-[ACYL-CARRIER-PROTEIN]--UDP-N-ACETYLGLUCOSAMINE O-ACYLTRANSFERASE"/>
    <property type="match status" value="1"/>
</dbReference>
<dbReference type="InterPro" id="IPR001451">
    <property type="entry name" value="Hexapep"/>
</dbReference>
<dbReference type="SUPFAM" id="SSF51161">
    <property type="entry name" value="Trimeric LpxA-like enzymes"/>
    <property type="match status" value="1"/>
</dbReference>
<reference evidence="7 8" key="1">
    <citation type="journal article" date="2023" name="Microbiol. Resour. Announc.">
        <title>Complete Genome Sequence of Imperialibacter roseus strain P4T.</title>
        <authorList>
            <person name="Tizabi D.R."/>
            <person name="Bachvaroff T."/>
            <person name="Hill R.T."/>
        </authorList>
    </citation>
    <scope>NUCLEOTIDE SEQUENCE [LARGE SCALE GENOMIC DNA]</scope>
    <source>
        <strain evidence="7 8">P4T</strain>
    </source>
</reference>
<sequence length="259" mass="28316">MIHPLAYVHPEAKVGPNVTIEPFAVIHHNVEIGEGTWIGSHAVIYEGARIGKNVKIFNGASISTIPQDLKFKGESTETFIGDGTSIREFVTISRGTSDKLKTVVGSDCLIMAYAHVAHDCTIGNNCILGNSVQIAGHVVIDDWAIISGTTAVHQFSRIGSHVMVSGGSLVRKDIPPFTTAGREPLSFCGINSVGLRRRGFSNEKINEIQDIYRYIYFRGLNHSKAIELILAETPHSDERDQIVDFIRSSERGIMKGFAV</sequence>
<evidence type="ECO:0000256" key="5">
    <source>
        <dbReference type="ARBA" id="ARBA00023315"/>
    </source>
</evidence>
<evidence type="ECO:0000256" key="1">
    <source>
        <dbReference type="ARBA" id="ARBA00022516"/>
    </source>
</evidence>
<keyword evidence="8" id="KW-1185">Reference proteome</keyword>
<dbReference type="EC" id="2.3.1.129" evidence="7"/>
<keyword evidence="4" id="KW-0443">Lipid metabolism</keyword>
<dbReference type="CDD" id="cd03351">
    <property type="entry name" value="LbH_UDP-GlcNAc_AT"/>
    <property type="match status" value="1"/>
</dbReference>
<protein>
    <submittedName>
        <fullName evidence="7">Acyl-ACP--UDP-N-acetylglucosamine O-acyltransferase</fullName>
        <ecNumber evidence="7">2.3.1.129</ecNumber>
    </submittedName>
</protein>
<proteinExistence type="predicted"/>
<gene>
    <name evidence="7" type="primary">lpxA</name>
    <name evidence="7" type="ORF">RT717_03320</name>
</gene>
<evidence type="ECO:0000259" key="6">
    <source>
        <dbReference type="Pfam" id="PF13720"/>
    </source>
</evidence>
<dbReference type="InterPro" id="IPR029098">
    <property type="entry name" value="Acetyltransf_C"/>
</dbReference>
<feature type="domain" description="UDP N-acetylglucosamine O-acyltransferase C-terminal" evidence="6">
    <location>
        <begin position="173"/>
        <end position="254"/>
    </location>
</feature>
<evidence type="ECO:0000256" key="2">
    <source>
        <dbReference type="ARBA" id="ARBA00022556"/>
    </source>
</evidence>
<evidence type="ECO:0000256" key="4">
    <source>
        <dbReference type="ARBA" id="ARBA00023098"/>
    </source>
</evidence>
<keyword evidence="5 7" id="KW-0012">Acyltransferase</keyword>
<dbReference type="GO" id="GO:0008780">
    <property type="term" value="F:acyl-[acyl-carrier-protein]-UDP-N-acetylglucosamine O-acyltransferase activity"/>
    <property type="evidence" value="ECO:0007669"/>
    <property type="project" value="UniProtKB-EC"/>
</dbReference>
<dbReference type="Gene3D" id="1.20.1180.10">
    <property type="entry name" value="Udp N-acetylglucosamine O-acyltransferase, C-terminal domain"/>
    <property type="match status" value="1"/>
</dbReference>
<accession>A0ABZ0IRH0</accession>
<dbReference type="InterPro" id="IPR037157">
    <property type="entry name" value="Acetyltransf_C_sf"/>
</dbReference>
<organism evidence="7 8">
    <name type="scientific">Imperialibacter roseus</name>
    <dbReference type="NCBI Taxonomy" id="1324217"/>
    <lineage>
        <taxon>Bacteria</taxon>
        <taxon>Pseudomonadati</taxon>
        <taxon>Bacteroidota</taxon>
        <taxon>Cytophagia</taxon>
        <taxon>Cytophagales</taxon>
        <taxon>Flammeovirgaceae</taxon>
        <taxon>Imperialibacter</taxon>
    </lineage>
</organism>
<keyword evidence="1" id="KW-0444">Lipid biosynthesis</keyword>
<dbReference type="RefSeq" id="WP_317490322.1">
    <property type="nucleotide sequence ID" value="NZ_CP136051.1"/>
</dbReference>
<dbReference type="Gene3D" id="2.160.10.10">
    <property type="entry name" value="Hexapeptide repeat proteins"/>
    <property type="match status" value="1"/>
</dbReference>
<dbReference type="Pfam" id="PF13720">
    <property type="entry name" value="Acetyltransf_11"/>
    <property type="match status" value="1"/>
</dbReference>
<dbReference type="EMBL" id="CP136051">
    <property type="protein sequence ID" value="WOK07652.1"/>
    <property type="molecule type" value="Genomic_DNA"/>
</dbReference>
<dbReference type="NCBIfam" id="TIGR01852">
    <property type="entry name" value="lipid_A_lpxA"/>
    <property type="match status" value="1"/>
</dbReference>
<dbReference type="Proteomes" id="UP001302349">
    <property type="component" value="Chromosome"/>
</dbReference>
<keyword evidence="2" id="KW-0441">Lipid A biosynthesis</keyword>
<evidence type="ECO:0000313" key="8">
    <source>
        <dbReference type="Proteomes" id="UP001302349"/>
    </source>
</evidence>
<evidence type="ECO:0000313" key="7">
    <source>
        <dbReference type="EMBL" id="WOK07652.1"/>
    </source>
</evidence>
<name>A0ABZ0IRH0_9BACT</name>
<dbReference type="PIRSF" id="PIRSF000456">
    <property type="entry name" value="UDP-GlcNAc_acltr"/>
    <property type="match status" value="1"/>
</dbReference>
<keyword evidence="3 7" id="KW-0808">Transferase</keyword>
<dbReference type="InterPro" id="IPR010137">
    <property type="entry name" value="Lipid_A_LpxA"/>
</dbReference>